<dbReference type="PANTHER" id="PTHR10302">
    <property type="entry name" value="SINGLE-STRANDED DNA-BINDING PROTEIN"/>
    <property type="match status" value="1"/>
</dbReference>
<dbReference type="NCBIfam" id="TIGR00621">
    <property type="entry name" value="ssb"/>
    <property type="match status" value="1"/>
</dbReference>
<name>A0A1X7JPJ7_9SPHI</name>
<comment type="subunit">
    <text evidence="1">Homotetramer.</text>
</comment>
<dbReference type="PROSITE" id="PS50935">
    <property type="entry name" value="SSB"/>
    <property type="match status" value="1"/>
</dbReference>
<dbReference type="STRING" id="561061.SAMN05660862_1924"/>
<dbReference type="PANTHER" id="PTHR10302:SF0">
    <property type="entry name" value="SINGLE-STRANDED DNA-BINDING PROTEIN, MITOCHONDRIAL"/>
    <property type="match status" value="1"/>
</dbReference>
<comment type="caution">
    <text evidence="1">Lacks conserved residue(s) required for the propagation of feature annotation.</text>
</comment>
<dbReference type="OrthoDB" id="9809878at2"/>
<dbReference type="Gene3D" id="2.40.50.140">
    <property type="entry name" value="Nucleic acid-binding proteins"/>
    <property type="match status" value="1"/>
</dbReference>
<dbReference type="HAMAP" id="MF_00984">
    <property type="entry name" value="SSB"/>
    <property type="match status" value="1"/>
</dbReference>
<dbReference type="GO" id="GO:0009295">
    <property type="term" value="C:nucleoid"/>
    <property type="evidence" value="ECO:0007669"/>
    <property type="project" value="TreeGrafter"/>
</dbReference>
<keyword evidence="3" id="KW-1185">Reference proteome</keyword>
<dbReference type="SUPFAM" id="SSF50249">
    <property type="entry name" value="Nucleic acid-binding proteins"/>
    <property type="match status" value="1"/>
</dbReference>
<sequence>MNALTNSVQLIGRIGNDVEVKTTTKDTKVCNIRLATNEYSRNTNGEWLETTYWHSLIFWGKLAEKLERTGQKGSRLLLQGSITYSEYTDTNDIKRERTEIKINQFIVLDNRKTPSPEEEFE</sequence>
<dbReference type="InterPro" id="IPR000424">
    <property type="entry name" value="Primosome_PriB/ssb"/>
</dbReference>
<dbReference type="RefSeq" id="WP_085472679.1">
    <property type="nucleotide sequence ID" value="NZ_CP038029.1"/>
</dbReference>
<evidence type="ECO:0000313" key="2">
    <source>
        <dbReference type="EMBL" id="SMG29419.1"/>
    </source>
</evidence>
<dbReference type="GO" id="GO:0006260">
    <property type="term" value="P:DNA replication"/>
    <property type="evidence" value="ECO:0007669"/>
    <property type="project" value="InterPro"/>
</dbReference>
<evidence type="ECO:0000256" key="1">
    <source>
        <dbReference type="HAMAP-Rule" id="MF_00984"/>
    </source>
</evidence>
<reference evidence="2 3" key="1">
    <citation type="submission" date="2017-04" db="EMBL/GenBank/DDBJ databases">
        <authorList>
            <person name="Afonso C.L."/>
            <person name="Miller P.J."/>
            <person name="Scott M.A."/>
            <person name="Spackman E."/>
            <person name="Goraichik I."/>
            <person name="Dimitrov K.M."/>
            <person name="Suarez D.L."/>
            <person name="Swayne D.E."/>
        </authorList>
    </citation>
    <scope>NUCLEOTIDE SEQUENCE [LARGE SCALE GENOMIC DNA]</scope>
    <source>
        <strain evidence="2 3">DSM 22418</strain>
    </source>
</reference>
<dbReference type="EMBL" id="FXAU01000003">
    <property type="protein sequence ID" value="SMG29419.1"/>
    <property type="molecule type" value="Genomic_DNA"/>
</dbReference>
<proteinExistence type="inferred from homology"/>
<evidence type="ECO:0000313" key="3">
    <source>
        <dbReference type="Proteomes" id="UP000192980"/>
    </source>
</evidence>
<dbReference type="PIRSF" id="PIRSF002070">
    <property type="entry name" value="SSB"/>
    <property type="match status" value="1"/>
</dbReference>
<dbReference type="InterPro" id="IPR011344">
    <property type="entry name" value="ssDNA-bd"/>
</dbReference>
<dbReference type="CDD" id="cd04496">
    <property type="entry name" value="SSB_OBF"/>
    <property type="match status" value="1"/>
</dbReference>
<protein>
    <recommendedName>
        <fullName evidence="1">Single-stranded DNA-binding protein</fullName>
        <shortName evidence="1">SSB</shortName>
    </recommendedName>
</protein>
<organism evidence="2 3">
    <name type="scientific">Sphingobacterium psychroaquaticum</name>
    <dbReference type="NCBI Taxonomy" id="561061"/>
    <lineage>
        <taxon>Bacteria</taxon>
        <taxon>Pseudomonadati</taxon>
        <taxon>Bacteroidota</taxon>
        <taxon>Sphingobacteriia</taxon>
        <taxon>Sphingobacteriales</taxon>
        <taxon>Sphingobacteriaceae</taxon>
        <taxon>Sphingobacterium</taxon>
    </lineage>
</organism>
<dbReference type="Pfam" id="PF00436">
    <property type="entry name" value="SSB"/>
    <property type="match status" value="1"/>
</dbReference>
<dbReference type="Proteomes" id="UP000192980">
    <property type="component" value="Unassembled WGS sequence"/>
</dbReference>
<dbReference type="AlphaFoldDB" id="A0A1X7JPJ7"/>
<dbReference type="InterPro" id="IPR012340">
    <property type="entry name" value="NA-bd_OB-fold"/>
</dbReference>
<gene>
    <name evidence="2" type="ORF">SAMN05660862_1924</name>
</gene>
<keyword evidence="1 2" id="KW-0238">DNA-binding</keyword>
<accession>A0A1X7JPJ7</accession>
<dbReference type="GO" id="GO:0003697">
    <property type="term" value="F:single-stranded DNA binding"/>
    <property type="evidence" value="ECO:0007669"/>
    <property type="project" value="UniProtKB-UniRule"/>
</dbReference>